<dbReference type="PANTHER" id="PTHR23216">
    <property type="entry name" value="NUCLEOLAR AND COILED-BODY PHOSPHOPROTEIN 1"/>
    <property type="match status" value="1"/>
</dbReference>
<dbReference type="EMBL" id="NMUH01002711">
    <property type="protein sequence ID" value="MQM01634.1"/>
    <property type="molecule type" value="Genomic_DNA"/>
</dbReference>
<protein>
    <submittedName>
        <fullName evidence="2">Uncharacterized protein</fullName>
    </submittedName>
</protein>
<accession>A0A843WBT3</accession>
<proteinExistence type="predicted"/>
<dbReference type="AlphaFoldDB" id="A0A843WBT3"/>
<feature type="compositionally biased region" description="Basic residues" evidence="1">
    <location>
        <begin position="1"/>
        <end position="10"/>
    </location>
</feature>
<dbReference type="PANTHER" id="PTHR23216:SF1">
    <property type="entry name" value="NUCLEOLAR AND COILED-BODY PHOSPHOPROTEIN 1"/>
    <property type="match status" value="1"/>
</dbReference>
<evidence type="ECO:0000313" key="3">
    <source>
        <dbReference type="Proteomes" id="UP000652761"/>
    </source>
</evidence>
<comment type="caution">
    <text evidence="2">The sequence shown here is derived from an EMBL/GenBank/DDBJ whole genome shotgun (WGS) entry which is preliminary data.</text>
</comment>
<dbReference type="GO" id="GO:0005730">
    <property type="term" value="C:nucleolus"/>
    <property type="evidence" value="ECO:0007669"/>
    <property type="project" value="InterPro"/>
</dbReference>
<gene>
    <name evidence="2" type="ORF">Taro_034394</name>
</gene>
<evidence type="ECO:0000313" key="2">
    <source>
        <dbReference type="EMBL" id="MQM01634.1"/>
    </source>
</evidence>
<dbReference type="OrthoDB" id="5599646at2759"/>
<dbReference type="InterPro" id="IPR039191">
    <property type="entry name" value="Nopp140-like"/>
</dbReference>
<name>A0A843WBT3_COLES</name>
<evidence type="ECO:0000256" key="1">
    <source>
        <dbReference type="SAM" id="MobiDB-lite"/>
    </source>
</evidence>
<organism evidence="2 3">
    <name type="scientific">Colocasia esculenta</name>
    <name type="common">Wild taro</name>
    <name type="synonym">Arum esculentum</name>
    <dbReference type="NCBI Taxonomy" id="4460"/>
    <lineage>
        <taxon>Eukaryota</taxon>
        <taxon>Viridiplantae</taxon>
        <taxon>Streptophyta</taxon>
        <taxon>Embryophyta</taxon>
        <taxon>Tracheophyta</taxon>
        <taxon>Spermatophyta</taxon>
        <taxon>Magnoliopsida</taxon>
        <taxon>Liliopsida</taxon>
        <taxon>Araceae</taxon>
        <taxon>Aroideae</taxon>
        <taxon>Colocasieae</taxon>
        <taxon>Colocasia</taxon>
    </lineage>
</organism>
<feature type="region of interest" description="Disordered" evidence="1">
    <location>
        <begin position="1"/>
        <end position="25"/>
    </location>
</feature>
<reference evidence="2" key="1">
    <citation type="submission" date="2017-07" db="EMBL/GenBank/DDBJ databases">
        <title>Taro Niue Genome Assembly and Annotation.</title>
        <authorList>
            <person name="Atibalentja N."/>
            <person name="Keating K."/>
            <person name="Fields C.J."/>
        </authorList>
    </citation>
    <scope>NUCLEOTIDE SEQUENCE</scope>
    <source>
        <strain evidence="2">Niue_2</strain>
        <tissue evidence="2">Leaf</tissue>
    </source>
</reference>
<sequence length="188" mass="20844">MGRRQRRWRSTRGGTIPNADGSPPLLLPPGPRLLSEIRILPVHGGKAVGGFRTSSSSLTSLVRRHAMLNSRRVNKLAEKKSNKRRKAELEEMRSYPAARAALLRAITAFLESSGITRTLAAIRSQARLEPKTVNAFQRVKNGQVKFADERRRDNSYWAKAGADIGHGAKPQEVLNQVNKKSLTLRGVC</sequence>
<dbReference type="Proteomes" id="UP000652761">
    <property type="component" value="Unassembled WGS sequence"/>
</dbReference>
<keyword evidence="3" id="KW-1185">Reference proteome</keyword>